<dbReference type="Pfam" id="PF07722">
    <property type="entry name" value="Peptidase_C26"/>
    <property type="match status" value="1"/>
</dbReference>
<dbReference type="PANTHER" id="PTHR43235">
    <property type="entry name" value="GLUTAMINE AMIDOTRANSFERASE PB2B2.05-RELATED"/>
    <property type="match status" value="1"/>
</dbReference>
<gene>
    <name evidence="1" type="ORF">C0186_02815</name>
</gene>
<dbReference type="InterPro" id="IPR029062">
    <property type="entry name" value="Class_I_gatase-like"/>
</dbReference>
<dbReference type="PANTHER" id="PTHR43235:SF1">
    <property type="entry name" value="GLUTAMINE AMIDOTRANSFERASE PB2B2.05-RELATED"/>
    <property type="match status" value="1"/>
</dbReference>
<dbReference type="PROSITE" id="PS51273">
    <property type="entry name" value="GATASE_TYPE_1"/>
    <property type="match status" value="1"/>
</dbReference>
<dbReference type="InterPro" id="IPR044668">
    <property type="entry name" value="PuuD-like"/>
</dbReference>
<sequence>MKVVGITCSIDEKKIYLNRDYIQSIIRVGLTPLIISPDMTEKVIDSIDKISGLLISGGEDINPEFYGEKNTACKSLVPDERVMAEMKLLEIFIQKEKPVLGICYGMQLMNVFLGGTLWQNIETDINHTEGDHEIQVIDDFLLKKGIYRVNSSHHQAVKTPGKGLEIFCMAKDKVIEGVYLKGHPFFIGVQWHPERDCSEASWKIWQSFSKKIK</sequence>
<dbReference type="AlphaFoldDB" id="A0A2J6WNG1"/>
<protein>
    <submittedName>
        <fullName evidence="1">Uncharacterized protein</fullName>
    </submittedName>
</protein>
<dbReference type="SUPFAM" id="SSF52317">
    <property type="entry name" value="Class I glutamine amidotransferase-like"/>
    <property type="match status" value="1"/>
</dbReference>
<evidence type="ECO:0000313" key="1">
    <source>
        <dbReference type="EMBL" id="PMP71789.1"/>
    </source>
</evidence>
<dbReference type="Proteomes" id="UP000242288">
    <property type="component" value="Unassembled WGS sequence"/>
</dbReference>
<dbReference type="InterPro" id="IPR011697">
    <property type="entry name" value="Peptidase_C26"/>
</dbReference>
<dbReference type="EMBL" id="PNIO01000022">
    <property type="protein sequence ID" value="PMP71789.1"/>
    <property type="molecule type" value="Genomic_DNA"/>
</dbReference>
<comment type="caution">
    <text evidence="1">The sequence shown here is derived from an EMBL/GenBank/DDBJ whole genome shotgun (WGS) entry which is preliminary data.</text>
</comment>
<reference evidence="1 2" key="1">
    <citation type="submission" date="2018-01" db="EMBL/GenBank/DDBJ databases">
        <title>Metagenomic assembled genomes from two thermal pools in the Uzon Caldera, Kamchatka, Russia.</title>
        <authorList>
            <person name="Wilkins L."/>
            <person name="Ettinger C."/>
        </authorList>
    </citation>
    <scope>NUCLEOTIDE SEQUENCE [LARGE SCALE GENOMIC DNA]</scope>
    <source>
        <strain evidence="1">ZAV-04</strain>
    </source>
</reference>
<organism evidence="1 2">
    <name type="scientific">Thermodesulfovibrio aggregans</name>
    <dbReference type="NCBI Taxonomy" id="86166"/>
    <lineage>
        <taxon>Bacteria</taxon>
        <taxon>Pseudomonadati</taxon>
        <taxon>Nitrospirota</taxon>
        <taxon>Thermodesulfovibrionia</taxon>
        <taxon>Thermodesulfovibrionales</taxon>
        <taxon>Thermodesulfovibrionaceae</taxon>
        <taxon>Thermodesulfovibrio</taxon>
    </lineage>
</organism>
<proteinExistence type="predicted"/>
<dbReference type="GO" id="GO:0033969">
    <property type="term" value="F:gamma-glutamyl-gamma-aminobutyrate hydrolase activity"/>
    <property type="evidence" value="ECO:0007669"/>
    <property type="project" value="TreeGrafter"/>
</dbReference>
<dbReference type="CDD" id="cd01745">
    <property type="entry name" value="GATase1_2"/>
    <property type="match status" value="1"/>
</dbReference>
<accession>A0A2J6WNG1</accession>
<evidence type="ECO:0000313" key="2">
    <source>
        <dbReference type="Proteomes" id="UP000242288"/>
    </source>
</evidence>
<name>A0A2J6WNG1_9BACT</name>
<dbReference type="Gene3D" id="3.40.50.880">
    <property type="match status" value="1"/>
</dbReference>
<dbReference type="GO" id="GO:0006598">
    <property type="term" value="P:polyamine catabolic process"/>
    <property type="evidence" value="ECO:0007669"/>
    <property type="project" value="TreeGrafter"/>
</dbReference>
<dbReference type="GO" id="GO:0005829">
    <property type="term" value="C:cytosol"/>
    <property type="evidence" value="ECO:0007669"/>
    <property type="project" value="TreeGrafter"/>
</dbReference>